<evidence type="ECO:0000313" key="3">
    <source>
        <dbReference type="EMBL" id="SCL31010.1"/>
    </source>
</evidence>
<evidence type="ECO:0000256" key="2">
    <source>
        <dbReference type="SAM" id="Phobius"/>
    </source>
</evidence>
<protein>
    <submittedName>
        <fullName evidence="3">Uncharacterized protein</fullName>
    </submittedName>
</protein>
<proteinExistence type="predicted"/>
<name>A0A1C6SNF1_9ACTN</name>
<accession>A0A1C6SNF1</accession>
<dbReference type="Proteomes" id="UP000199413">
    <property type="component" value="Unassembled WGS sequence"/>
</dbReference>
<evidence type="ECO:0000313" key="4">
    <source>
        <dbReference type="Proteomes" id="UP000199413"/>
    </source>
</evidence>
<feature type="transmembrane region" description="Helical" evidence="2">
    <location>
        <begin position="18"/>
        <end position="40"/>
    </location>
</feature>
<dbReference type="RefSeq" id="WP_091343547.1">
    <property type="nucleotide sequence ID" value="NZ_FMHV01000002.1"/>
</dbReference>
<evidence type="ECO:0000256" key="1">
    <source>
        <dbReference type="SAM" id="MobiDB-lite"/>
    </source>
</evidence>
<reference evidence="4" key="1">
    <citation type="submission" date="2016-06" db="EMBL/GenBank/DDBJ databases">
        <authorList>
            <person name="Varghese N."/>
            <person name="Submissions Spin"/>
        </authorList>
    </citation>
    <scope>NUCLEOTIDE SEQUENCE [LARGE SCALE GENOMIC DNA]</scope>
    <source>
        <strain evidence="4">DSM 45431</strain>
    </source>
</reference>
<gene>
    <name evidence="3" type="ORF">GA0070624_4185</name>
</gene>
<dbReference type="EMBL" id="FMHV01000002">
    <property type="protein sequence ID" value="SCL31010.1"/>
    <property type="molecule type" value="Genomic_DNA"/>
</dbReference>
<dbReference type="OrthoDB" id="3396903at2"/>
<feature type="region of interest" description="Disordered" evidence="1">
    <location>
        <begin position="50"/>
        <end position="78"/>
    </location>
</feature>
<keyword evidence="4" id="KW-1185">Reference proteome</keyword>
<keyword evidence="2" id="KW-0812">Transmembrane</keyword>
<sequence length="187" mass="20028">MTSQQTDGPAPTRPPHRLIGLLLAASTVVGLVLTVGSVIAGRETAPAQAASAANTEAGPARCPESWNDEPTPTQRGKDVLVPTGATEALLCSYRQDASSPLDLDVSRRITSKVDELTAYLNGLPSSPPEETVCLLGQPTEHAFVFGYPGQRSAVIRLSNCAWQRDDAIRYGGDLRKVTAYWGVRWNQ</sequence>
<keyword evidence="2" id="KW-0472">Membrane</keyword>
<organism evidence="3 4">
    <name type="scientific">Micromonospora rhizosphaerae</name>
    <dbReference type="NCBI Taxonomy" id="568872"/>
    <lineage>
        <taxon>Bacteria</taxon>
        <taxon>Bacillati</taxon>
        <taxon>Actinomycetota</taxon>
        <taxon>Actinomycetes</taxon>
        <taxon>Micromonosporales</taxon>
        <taxon>Micromonosporaceae</taxon>
        <taxon>Micromonospora</taxon>
    </lineage>
</organism>
<keyword evidence="2" id="KW-1133">Transmembrane helix</keyword>
<dbReference type="AlphaFoldDB" id="A0A1C6SNF1"/>